<keyword evidence="4 6" id="KW-0472">Membrane</keyword>
<feature type="transmembrane region" description="Helical" evidence="6">
    <location>
        <begin position="70"/>
        <end position="96"/>
    </location>
</feature>
<feature type="transmembrane region" description="Helical" evidence="6">
    <location>
        <begin position="449"/>
        <end position="472"/>
    </location>
</feature>
<feature type="transmembrane region" description="Helical" evidence="6">
    <location>
        <begin position="172"/>
        <end position="190"/>
    </location>
</feature>
<dbReference type="OrthoDB" id="9811798at2"/>
<feature type="transmembrane region" description="Helical" evidence="6">
    <location>
        <begin position="272"/>
        <end position="294"/>
    </location>
</feature>
<name>A0A5B2XHU4_9PSEU</name>
<reference evidence="9 10" key="2">
    <citation type="submission" date="2019-09" db="EMBL/GenBank/DDBJ databases">
        <authorList>
            <person name="Jin C."/>
        </authorList>
    </citation>
    <scope>NUCLEOTIDE SEQUENCE [LARGE SCALE GENOMIC DNA]</scope>
    <source>
        <strain evidence="9 10">AN110305</strain>
    </source>
</reference>
<protein>
    <submittedName>
        <fullName evidence="9">NADH-quinone oxidoreductase subunit L</fullName>
        <ecNumber evidence="9">1.6.5.-</ecNumber>
    </submittedName>
</protein>
<dbReference type="PRINTS" id="PR01434">
    <property type="entry name" value="NADHDHGNASE5"/>
</dbReference>
<dbReference type="GO" id="GO:0042773">
    <property type="term" value="P:ATP synthesis coupled electron transport"/>
    <property type="evidence" value="ECO:0007669"/>
    <property type="project" value="InterPro"/>
</dbReference>
<evidence type="ECO:0000256" key="5">
    <source>
        <dbReference type="RuleBase" id="RU000320"/>
    </source>
</evidence>
<feature type="transmembrane region" description="Helical" evidence="6">
    <location>
        <begin position="239"/>
        <end position="266"/>
    </location>
</feature>
<dbReference type="InterPro" id="IPR001516">
    <property type="entry name" value="Proton_antipo_N"/>
</dbReference>
<evidence type="ECO:0000256" key="6">
    <source>
        <dbReference type="SAM" id="Phobius"/>
    </source>
</evidence>
<feature type="domain" description="NADH:quinone oxidoreductase/Mrp antiporter transmembrane" evidence="7">
    <location>
        <begin position="126"/>
        <end position="404"/>
    </location>
</feature>
<evidence type="ECO:0000259" key="7">
    <source>
        <dbReference type="Pfam" id="PF00361"/>
    </source>
</evidence>
<dbReference type="Gene3D" id="1.20.5.2700">
    <property type="match status" value="1"/>
</dbReference>
<dbReference type="GO" id="GO:0008137">
    <property type="term" value="F:NADH dehydrogenase (ubiquinone) activity"/>
    <property type="evidence" value="ECO:0007669"/>
    <property type="project" value="InterPro"/>
</dbReference>
<sequence length="599" mass="60709">MTAALAVPVVLAPFLAAAVGLPLGRRLPPGIVAIAGTAVSAVLAIAVAVSSRPAETLARLTPTGGIAVTVGVRVGGLSATVAVMVTLVALAVQVYSVGYLRGDPRYPSYAALVSLFTAAMLTVVLSADLLLTYAGWEVMGVCSYFLIGHHWERPAASSAAVKSFLMTRFGDVGFLFGVFVLGTAAGSFRITDVLAAVPTMSHTTVLAAALLMVVGVVGKSAQFPLHSWLPDAMAGPAPVSALIHAATMVAAGVYLVALLFPVFLAAPLALDVLAVLAVVSMLGAALAAFASADLKRVLAYSTISQLSLMFAALAVGGRTAAIAHLVSHAAFKALLFLCAGAVITAVGGGLLTDLGGLRRAMPVTFATMTVGFAALAGFPPTSGFFSKDLVVAAAGHAASGEAALVTVAVAWLVAVAVLLTAGVTAAYATRAWLLTFFGTERPAREAGPVLTGPLLALAAPALLLGLAALRWPELRPEWGSALASVAVVVLGAGVVLARWRAAPGRDPADLLGRARPLLASAWHTDDLYERTVARAVTGLAERVVAVDDRVVGRAVTGSGRNAGRLGGLIRLSQNGNPQLYLTGLLAGVLLIAVGVVVLA</sequence>
<dbReference type="InterPro" id="IPR001750">
    <property type="entry name" value="ND/Mrp_TM"/>
</dbReference>
<dbReference type="PANTHER" id="PTHR42829:SF2">
    <property type="entry name" value="NADH-UBIQUINONE OXIDOREDUCTASE CHAIN 5"/>
    <property type="match status" value="1"/>
</dbReference>
<feature type="transmembrane region" description="Helical" evidence="6">
    <location>
        <begin position="478"/>
        <end position="497"/>
    </location>
</feature>
<organism evidence="9 10">
    <name type="scientific">Solihabitans fulvus</name>
    <dbReference type="NCBI Taxonomy" id="1892852"/>
    <lineage>
        <taxon>Bacteria</taxon>
        <taxon>Bacillati</taxon>
        <taxon>Actinomycetota</taxon>
        <taxon>Actinomycetes</taxon>
        <taxon>Pseudonocardiales</taxon>
        <taxon>Pseudonocardiaceae</taxon>
        <taxon>Solihabitans</taxon>
    </lineage>
</organism>
<dbReference type="GO" id="GO:0012505">
    <property type="term" value="C:endomembrane system"/>
    <property type="evidence" value="ECO:0007669"/>
    <property type="project" value="UniProtKB-SubCell"/>
</dbReference>
<dbReference type="PRINTS" id="PR01435">
    <property type="entry name" value="NPOXDRDTASE5"/>
</dbReference>
<dbReference type="GO" id="GO:0016020">
    <property type="term" value="C:membrane"/>
    <property type="evidence" value="ECO:0007669"/>
    <property type="project" value="UniProtKB-SubCell"/>
</dbReference>
<evidence type="ECO:0000256" key="1">
    <source>
        <dbReference type="ARBA" id="ARBA00004127"/>
    </source>
</evidence>
<evidence type="ECO:0000256" key="2">
    <source>
        <dbReference type="ARBA" id="ARBA00022692"/>
    </source>
</evidence>
<evidence type="ECO:0000256" key="4">
    <source>
        <dbReference type="ARBA" id="ARBA00023136"/>
    </source>
</evidence>
<dbReference type="AlphaFoldDB" id="A0A5B2XHU4"/>
<feature type="transmembrane region" description="Helical" evidence="6">
    <location>
        <begin position="196"/>
        <end position="218"/>
    </location>
</feature>
<dbReference type="GO" id="GO:0015990">
    <property type="term" value="P:electron transport coupled proton transport"/>
    <property type="evidence" value="ECO:0007669"/>
    <property type="project" value="TreeGrafter"/>
</dbReference>
<feature type="transmembrane region" description="Helical" evidence="6">
    <location>
        <begin position="579"/>
        <end position="598"/>
    </location>
</feature>
<dbReference type="Pfam" id="PF00361">
    <property type="entry name" value="Proton_antipo_M"/>
    <property type="match status" value="1"/>
</dbReference>
<feature type="domain" description="NADH-Ubiquinone oxidoreductase (complex I) chain 5 N-terminal" evidence="8">
    <location>
        <begin position="62"/>
        <end position="109"/>
    </location>
</feature>
<feature type="transmembrane region" description="Helical" evidence="6">
    <location>
        <begin position="30"/>
        <end position="49"/>
    </location>
</feature>
<dbReference type="InterPro" id="IPR018393">
    <property type="entry name" value="NADHpl_OxRdtase_5_subgr"/>
</dbReference>
<accession>A0A5B2XHU4</accession>
<dbReference type="RefSeq" id="WP_149849272.1">
    <property type="nucleotide sequence ID" value="NZ_VUOB01000017.1"/>
</dbReference>
<evidence type="ECO:0000313" key="10">
    <source>
        <dbReference type="Proteomes" id="UP000323454"/>
    </source>
</evidence>
<evidence type="ECO:0000256" key="3">
    <source>
        <dbReference type="ARBA" id="ARBA00022989"/>
    </source>
</evidence>
<keyword evidence="10" id="KW-1185">Reference proteome</keyword>
<dbReference type="EMBL" id="VUOB01000017">
    <property type="protein sequence ID" value="KAA2263407.1"/>
    <property type="molecule type" value="Genomic_DNA"/>
</dbReference>
<dbReference type="PANTHER" id="PTHR42829">
    <property type="entry name" value="NADH-UBIQUINONE OXIDOREDUCTASE CHAIN 5"/>
    <property type="match status" value="1"/>
</dbReference>
<feature type="transmembrane region" description="Helical" evidence="6">
    <location>
        <begin position="402"/>
        <end position="428"/>
    </location>
</feature>
<feature type="transmembrane region" description="Helical" evidence="6">
    <location>
        <begin position="363"/>
        <end position="382"/>
    </location>
</feature>
<feature type="transmembrane region" description="Helical" evidence="6">
    <location>
        <begin position="108"/>
        <end position="131"/>
    </location>
</feature>
<feature type="transmembrane region" description="Helical" evidence="6">
    <location>
        <begin position="306"/>
        <end position="327"/>
    </location>
</feature>
<reference evidence="9 10" key="1">
    <citation type="submission" date="2019-09" db="EMBL/GenBank/DDBJ databases">
        <title>Goodfellowia gen. nov., a new genus of the Pseudonocardineae related to Actinoalloteichus, containing Goodfellowia coeruleoviolacea gen. nov., comb. nov. gen. nov., comb. nov.</title>
        <authorList>
            <person name="Labeda D."/>
        </authorList>
    </citation>
    <scope>NUCLEOTIDE SEQUENCE [LARGE SCALE GENOMIC DNA]</scope>
    <source>
        <strain evidence="9 10">AN110305</strain>
    </source>
</reference>
<dbReference type="InterPro" id="IPR003945">
    <property type="entry name" value="NU5C-like"/>
</dbReference>
<dbReference type="NCBIfam" id="TIGR01974">
    <property type="entry name" value="NDH_I_L"/>
    <property type="match status" value="1"/>
</dbReference>
<gene>
    <name evidence="9" type="ORF">F0L68_10280</name>
</gene>
<proteinExistence type="predicted"/>
<dbReference type="Pfam" id="PF00662">
    <property type="entry name" value="Proton_antipo_N"/>
    <property type="match status" value="1"/>
</dbReference>
<keyword evidence="2 5" id="KW-0812">Transmembrane</keyword>
<feature type="transmembrane region" description="Helical" evidence="6">
    <location>
        <begin position="333"/>
        <end position="351"/>
    </location>
</feature>
<comment type="subcellular location">
    <subcellularLocation>
        <location evidence="1">Endomembrane system</location>
        <topology evidence="1">Multi-pass membrane protein</topology>
    </subcellularLocation>
    <subcellularLocation>
        <location evidence="5">Membrane</location>
        <topology evidence="5">Multi-pass membrane protein</topology>
    </subcellularLocation>
</comment>
<evidence type="ECO:0000313" key="9">
    <source>
        <dbReference type="EMBL" id="KAA2263407.1"/>
    </source>
</evidence>
<dbReference type="EC" id="1.6.5.-" evidence="9"/>
<comment type="caution">
    <text evidence="9">The sequence shown here is derived from an EMBL/GenBank/DDBJ whole genome shotgun (WGS) entry which is preliminary data.</text>
</comment>
<dbReference type="GO" id="GO:0003954">
    <property type="term" value="F:NADH dehydrogenase activity"/>
    <property type="evidence" value="ECO:0007669"/>
    <property type="project" value="TreeGrafter"/>
</dbReference>
<evidence type="ECO:0000259" key="8">
    <source>
        <dbReference type="Pfam" id="PF00662"/>
    </source>
</evidence>
<keyword evidence="9" id="KW-0560">Oxidoreductase</keyword>
<dbReference type="Proteomes" id="UP000323454">
    <property type="component" value="Unassembled WGS sequence"/>
</dbReference>
<keyword evidence="3 6" id="KW-1133">Transmembrane helix</keyword>